<protein>
    <recommendedName>
        <fullName evidence="4">DUF541 domain-containing protein</fullName>
    </recommendedName>
</protein>
<dbReference type="RefSeq" id="WP_106889643.1">
    <property type="nucleotide sequence ID" value="NZ_CP027860.1"/>
</dbReference>
<reference evidence="2 3" key="2">
    <citation type="submission" date="2018-03" db="EMBL/GenBank/DDBJ databases">
        <authorList>
            <person name="Keele B.F."/>
        </authorList>
    </citation>
    <scope>NUCLEOTIDE SEQUENCE [LARGE SCALE GENOMIC DNA]</scope>
    <source>
        <strain evidence="2 3">D13</strain>
    </source>
</reference>
<dbReference type="Gene3D" id="3.30.110.170">
    <property type="entry name" value="Protein of unknown function (DUF541), domain 1"/>
    <property type="match status" value="1"/>
</dbReference>
<dbReference type="EMBL" id="CP027860">
    <property type="protein sequence ID" value="AVP95714.1"/>
    <property type="molecule type" value="Genomic_DNA"/>
</dbReference>
<accession>A0A2P1PLJ4</accession>
<dbReference type="AlphaFoldDB" id="A0A2P1PLJ4"/>
<proteinExistence type="predicted"/>
<evidence type="ECO:0008006" key="4">
    <source>
        <dbReference type="Google" id="ProtNLM"/>
    </source>
</evidence>
<keyword evidence="1" id="KW-0732">Signal</keyword>
<dbReference type="Pfam" id="PF04402">
    <property type="entry name" value="SIMPL"/>
    <property type="match status" value="1"/>
</dbReference>
<name>A0A2P1PLJ4_9GAMM</name>
<organism evidence="2 3">
    <name type="scientific">Ahniella affigens</name>
    <dbReference type="NCBI Taxonomy" id="2021234"/>
    <lineage>
        <taxon>Bacteria</taxon>
        <taxon>Pseudomonadati</taxon>
        <taxon>Pseudomonadota</taxon>
        <taxon>Gammaproteobacteria</taxon>
        <taxon>Lysobacterales</taxon>
        <taxon>Rhodanobacteraceae</taxon>
        <taxon>Ahniella</taxon>
    </lineage>
</organism>
<dbReference type="OrthoDB" id="5985609at2"/>
<dbReference type="InterPro" id="IPR052022">
    <property type="entry name" value="26kDa_periplasmic_antigen"/>
</dbReference>
<sequence length="262" mass="28490">MPVQRVLARLQYLVCGVLLVLAAPLSVAQVTVTGQAEVQVQPDYALFKLAVVNYGESLVPTREKNQATVARWLARAKELGMSQNDLATTPAMTFPSRWQCGTCTEAEQKTGFTARSEATFTLRRINLLATLANELSTDPTVMLMDVEYHTSALRQYRDQARAMAIRAAREKAQALARELGQDIGAATSINESNDLGSGFWSWSQWGYSCCGYYRSYGQYGGGGFAQNVMSVAPSSGEPNEGAIAPGMIPVRASVSVVFELTR</sequence>
<feature type="chain" id="PRO_5015115756" description="DUF541 domain-containing protein" evidence="1">
    <location>
        <begin position="29"/>
        <end position="262"/>
    </location>
</feature>
<dbReference type="PANTHER" id="PTHR34387:SF1">
    <property type="entry name" value="PERIPLASMIC IMMUNOGENIC PROTEIN"/>
    <property type="match status" value="1"/>
</dbReference>
<dbReference type="InterPro" id="IPR007497">
    <property type="entry name" value="SIMPL/DUF541"/>
</dbReference>
<evidence type="ECO:0000313" key="2">
    <source>
        <dbReference type="EMBL" id="AVP95714.1"/>
    </source>
</evidence>
<dbReference type="KEGG" id="xba:C7S18_00235"/>
<feature type="signal peptide" evidence="1">
    <location>
        <begin position="1"/>
        <end position="28"/>
    </location>
</feature>
<reference evidence="2 3" key="1">
    <citation type="submission" date="2018-03" db="EMBL/GenBank/DDBJ databases">
        <title>Ahniella affigens gen. nov., sp. nov., a gammaproteobacterium isolated from sandy soil near a stream.</title>
        <authorList>
            <person name="Ko Y."/>
            <person name="Kim J.-H."/>
        </authorList>
    </citation>
    <scope>NUCLEOTIDE SEQUENCE [LARGE SCALE GENOMIC DNA]</scope>
    <source>
        <strain evidence="2 3">D13</strain>
    </source>
</reference>
<dbReference type="GO" id="GO:0006974">
    <property type="term" value="P:DNA damage response"/>
    <property type="evidence" value="ECO:0007669"/>
    <property type="project" value="TreeGrafter"/>
</dbReference>
<dbReference type="Gene3D" id="3.30.70.2970">
    <property type="entry name" value="Protein of unknown function (DUF541), domain 2"/>
    <property type="match status" value="1"/>
</dbReference>
<dbReference type="Proteomes" id="UP000241074">
    <property type="component" value="Chromosome"/>
</dbReference>
<evidence type="ECO:0000313" key="3">
    <source>
        <dbReference type="Proteomes" id="UP000241074"/>
    </source>
</evidence>
<evidence type="ECO:0000256" key="1">
    <source>
        <dbReference type="SAM" id="SignalP"/>
    </source>
</evidence>
<gene>
    <name evidence="2" type="ORF">C7S18_00235</name>
</gene>
<keyword evidence="3" id="KW-1185">Reference proteome</keyword>
<dbReference type="PANTHER" id="PTHR34387">
    <property type="entry name" value="SLR1258 PROTEIN"/>
    <property type="match status" value="1"/>
</dbReference>